<dbReference type="Gene3D" id="3.10.640.10">
    <property type="entry name" value="Restriction endonuclease-like alpha-beta roll domain"/>
    <property type="match status" value="1"/>
</dbReference>
<protein>
    <submittedName>
        <fullName evidence="1">YaeQ protein</fullName>
    </submittedName>
</protein>
<gene>
    <name evidence="1" type="ORF">WG78_13570</name>
</gene>
<dbReference type="Pfam" id="PF07152">
    <property type="entry name" value="YaeQ"/>
    <property type="match status" value="1"/>
</dbReference>
<dbReference type="SMART" id="SM01322">
    <property type="entry name" value="YaeQ"/>
    <property type="match status" value="1"/>
</dbReference>
<keyword evidence="2" id="KW-1185">Reference proteome</keyword>
<dbReference type="PANTHER" id="PTHR38784">
    <property type="entry name" value="SUCROSE PHOSPHORYLASE"/>
    <property type="match status" value="1"/>
</dbReference>
<organism evidence="1 2">
    <name type="scientific">Amantichitinum ursilacus</name>
    <dbReference type="NCBI Taxonomy" id="857265"/>
    <lineage>
        <taxon>Bacteria</taxon>
        <taxon>Pseudomonadati</taxon>
        <taxon>Pseudomonadota</taxon>
        <taxon>Betaproteobacteria</taxon>
        <taxon>Neisseriales</taxon>
        <taxon>Chitinibacteraceae</taxon>
        <taxon>Amantichitinum</taxon>
    </lineage>
</organism>
<dbReference type="PIRSF" id="PIRSF011484">
    <property type="entry name" value="YaeQ"/>
    <property type="match status" value="1"/>
</dbReference>
<comment type="caution">
    <text evidence="1">The sequence shown here is derived from an EMBL/GenBank/DDBJ whole genome shotgun (WGS) entry which is preliminary data.</text>
</comment>
<evidence type="ECO:0000313" key="2">
    <source>
        <dbReference type="Proteomes" id="UP000037939"/>
    </source>
</evidence>
<dbReference type="AlphaFoldDB" id="A0A0N0GMY2"/>
<dbReference type="OrthoDB" id="5293309at2"/>
<dbReference type="STRING" id="857265.WG78_13570"/>
<dbReference type="Proteomes" id="UP000037939">
    <property type="component" value="Unassembled WGS sequence"/>
</dbReference>
<dbReference type="EMBL" id="LAQT01000010">
    <property type="protein sequence ID" value="KPC52092.1"/>
    <property type="molecule type" value="Genomic_DNA"/>
</dbReference>
<dbReference type="PANTHER" id="PTHR38784:SF1">
    <property type="entry name" value="SUCROSE PHOSPHORYLASE"/>
    <property type="match status" value="1"/>
</dbReference>
<sequence>MALKATIYKADLNISDMDRGYYASHNLTIARHPSETDERMMLRVLAFACHASETLAFGRGISDEDDAAVWQKSLIDEVELWIDLGLPDDKRIRKLSQRSQQAWIYAYGSGKTAEMWFEANRATIQRFDNLHVVHVSGDTMAGLAAMAERTMQLQCTIQDAEVWLSDDKTNLQISWNVLK</sequence>
<proteinExistence type="predicted"/>
<dbReference type="RefSeq" id="WP_053938356.1">
    <property type="nucleotide sequence ID" value="NZ_LAQT01000010.1"/>
</dbReference>
<name>A0A0N0GMY2_9NEIS</name>
<dbReference type="CDD" id="cd22368">
    <property type="entry name" value="YaeQ-like"/>
    <property type="match status" value="1"/>
</dbReference>
<reference evidence="1 2" key="1">
    <citation type="submission" date="2015-07" db="EMBL/GenBank/DDBJ databases">
        <title>Draft genome sequence of the Amantichitinum ursilacus IGB-41, a new chitin-degrading bacterium.</title>
        <authorList>
            <person name="Kirstahler P."/>
            <person name="Guenther M."/>
            <person name="Grumaz C."/>
            <person name="Rupp S."/>
            <person name="Zibek S."/>
            <person name="Sohn K."/>
        </authorList>
    </citation>
    <scope>NUCLEOTIDE SEQUENCE [LARGE SCALE GENOMIC DNA]</scope>
    <source>
        <strain evidence="1 2">IGB-41</strain>
    </source>
</reference>
<dbReference type="PATRIC" id="fig|857265.3.peg.2794"/>
<dbReference type="InterPro" id="IPR009822">
    <property type="entry name" value="YaeQ"/>
</dbReference>
<dbReference type="InterPro" id="IPR038590">
    <property type="entry name" value="YaeQ_sf"/>
</dbReference>
<accession>A0A0N0GMY2</accession>
<dbReference type="SUPFAM" id="SSF52980">
    <property type="entry name" value="Restriction endonuclease-like"/>
    <property type="match status" value="1"/>
</dbReference>
<evidence type="ECO:0000313" key="1">
    <source>
        <dbReference type="EMBL" id="KPC52092.1"/>
    </source>
</evidence>
<dbReference type="InterPro" id="IPR011335">
    <property type="entry name" value="Restrct_endonuc-II-like"/>
</dbReference>